<dbReference type="AlphaFoldDB" id="A0A6G3SSL9"/>
<feature type="transmembrane region" description="Helical" evidence="1">
    <location>
        <begin position="12"/>
        <end position="31"/>
    </location>
</feature>
<gene>
    <name evidence="2" type="ORF">G3I43_15935</name>
</gene>
<reference evidence="2" key="1">
    <citation type="submission" date="2020-01" db="EMBL/GenBank/DDBJ databases">
        <title>Insect and environment-associated Actinomycetes.</title>
        <authorList>
            <person name="Currrie C."/>
            <person name="Chevrette M."/>
            <person name="Carlson C."/>
            <person name="Stubbendieck R."/>
            <person name="Wendt-Pienkowski E."/>
        </authorList>
    </citation>
    <scope>NUCLEOTIDE SEQUENCE</scope>
    <source>
        <strain evidence="2">SID505</strain>
    </source>
</reference>
<feature type="transmembrane region" description="Helical" evidence="1">
    <location>
        <begin position="175"/>
        <end position="195"/>
    </location>
</feature>
<feature type="transmembrane region" description="Helical" evidence="1">
    <location>
        <begin position="150"/>
        <end position="169"/>
    </location>
</feature>
<sequence>MPGFLSDIPTFWAFAAVWVCAVAMFIVFSFVRLRFVLRRDRQAIARFFEAGGAMPVLAMYHLEGERAATYAGTLLLAAGPRSPTTTRAEVEAHPLLASLRTAVDSARGSGTLEEVRASSRFPAFRSELLRAARRGLPVHRTRDVPGVREGWAAVCGLVAVLALGVGFYGRQADGSGLWFMIALAVHVPVAVWLFVADGRRGPDQWPEFTALCQRCVTDAGVRAPGPERAAGTGSAAASGWAGDGGVGAASSCGGGCGGGT</sequence>
<name>A0A6G3SSL9_STRAQ</name>
<proteinExistence type="predicted"/>
<protein>
    <submittedName>
        <fullName evidence="2">Uncharacterized protein</fullName>
    </submittedName>
</protein>
<evidence type="ECO:0000313" key="2">
    <source>
        <dbReference type="EMBL" id="NEB85655.1"/>
    </source>
</evidence>
<dbReference type="EMBL" id="JAAGMK010000443">
    <property type="protein sequence ID" value="NEB85655.1"/>
    <property type="molecule type" value="Genomic_DNA"/>
</dbReference>
<evidence type="ECO:0000256" key="1">
    <source>
        <dbReference type="SAM" id="Phobius"/>
    </source>
</evidence>
<keyword evidence="1" id="KW-0812">Transmembrane</keyword>
<keyword evidence="1" id="KW-1133">Transmembrane helix</keyword>
<keyword evidence="1" id="KW-0472">Membrane</keyword>
<comment type="caution">
    <text evidence="2">The sequence shown here is derived from an EMBL/GenBank/DDBJ whole genome shotgun (WGS) entry which is preliminary data.</text>
</comment>
<accession>A0A6G3SSL9</accession>
<organism evidence="2">
    <name type="scientific">Streptomyces anulatus</name>
    <name type="common">Streptomyces chrysomallus</name>
    <dbReference type="NCBI Taxonomy" id="1892"/>
    <lineage>
        <taxon>Bacteria</taxon>
        <taxon>Bacillati</taxon>
        <taxon>Actinomycetota</taxon>
        <taxon>Actinomycetes</taxon>
        <taxon>Kitasatosporales</taxon>
        <taxon>Streptomycetaceae</taxon>
        <taxon>Streptomyces</taxon>
    </lineage>
</organism>